<dbReference type="InterPro" id="IPR018197">
    <property type="entry name" value="Glycerate_kinase_RE-like"/>
</dbReference>
<dbReference type="PANTHER" id="PTHR21599:SF0">
    <property type="entry name" value="GLYCERATE KINASE"/>
    <property type="match status" value="1"/>
</dbReference>
<dbReference type="Gene3D" id="3.90.1510.10">
    <property type="entry name" value="Glycerate kinase, domain 2"/>
    <property type="match status" value="1"/>
</dbReference>
<organism evidence="5 6">
    <name type="scientific">Maribacter spongiicola</name>
    <dbReference type="NCBI Taxonomy" id="1206753"/>
    <lineage>
        <taxon>Bacteria</taxon>
        <taxon>Pseudomonadati</taxon>
        <taxon>Bacteroidota</taxon>
        <taxon>Flavobacteriia</taxon>
        <taxon>Flavobacteriales</taxon>
        <taxon>Flavobacteriaceae</taxon>
        <taxon>Maribacter</taxon>
    </lineage>
</organism>
<evidence type="ECO:0000313" key="6">
    <source>
        <dbReference type="Proteomes" id="UP000294749"/>
    </source>
</evidence>
<comment type="similarity">
    <text evidence="1 4">Belongs to the glycerate kinase type-1 family.</text>
</comment>
<dbReference type="NCBIfam" id="TIGR00045">
    <property type="entry name" value="glycerate kinase"/>
    <property type="match status" value="1"/>
</dbReference>
<dbReference type="SUPFAM" id="SSF110738">
    <property type="entry name" value="Glycerate kinase I"/>
    <property type="match status" value="1"/>
</dbReference>
<keyword evidence="6" id="KW-1185">Reference proteome</keyword>
<gene>
    <name evidence="5" type="ORF">CLV90_3069</name>
</gene>
<evidence type="ECO:0000256" key="3">
    <source>
        <dbReference type="ARBA" id="ARBA00022777"/>
    </source>
</evidence>
<dbReference type="RefSeq" id="WP_133688332.1">
    <property type="nucleotide sequence ID" value="NZ_SOAY01000013.1"/>
</dbReference>
<evidence type="ECO:0000256" key="1">
    <source>
        <dbReference type="ARBA" id="ARBA00006284"/>
    </source>
</evidence>
<sequence length="375" mass="40847">MKLLLIPDKFDGSLTSESFTNAFIEGMKKSGVPFTSRFIKATDGGEGFLKVIAGYKPCISVEVISENPLREPIRSYYLYNKEENSAYIELANASGLELLPYDERNPMLTSTYGTGIEIKDAIEKGVKHIYIGLGASATNDGGIGIASALGYDFLNSNGVVLPPIGSSLQLIRSIDDSRVSKKVKQVKFYTVHDVVNPLFGKNGAAYVYAKYKGATDNAIAELNKGLIRLNKVVSDTYNVYLNNVPGAGAAGGAAFGLKTFLNAEFLGAMDFILELSGLRKILDEENFDYIITGEGKIDEQNLNSKLLQGVIVLGKEYGIPVIAICGMLEISKNQLKEIGVFDVFEIQDNSKDLEYNMKHAAFLLAAKTADYFSVK</sequence>
<dbReference type="InterPro" id="IPR004381">
    <property type="entry name" value="Glycerate_kinase"/>
</dbReference>
<dbReference type="EMBL" id="SOAY01000013">
    <property type="protein sequence ID" value="TDT41838.1"/>
    <property type="molecule type" value="Genomic_DNA"/>
</dbReference>
<dbReference type="InterPro" id="IPR036129">
    <property type="entry name" value="Glycerate_kinase_sf"/>
</dbReference>
<dbReference type="PIRSF" id="PIRSF006078">
    <property type="entry name" value="GlxK"/>
    <property type="match status" value="1"/>
</dbReference>
<evidence type="ECO:0000313" key="5">
    <source>
        <dbReference type="EMBL" id="TDT41838.1"/>
    </source>
</evidence>
<dbReference type="AlphaFoldDB" id="A0A4V3EQM5"/>
<evidence type="ECO:0000256" key="4">
    <source>
        <dbReference type="PIRNR" id="PIRNR006078"/>
    </source>
</evidence>
<reference evidence="5 6" key="1">
    <citation type="submission" date="2019-03" db="EMBL/GenBank/DDBJ databases">
        <title>Genomic Encyclopedia of Archaeal and Bacterial Type Strains, Phase II (KMG-II): from individual species to whole genera.</title>
        <authorList>
            <person name="Goeker M."/>
        </authorList>
    </citation>
    <scope>NUCLEOTIDE SEQUENCE [LARGE SCALE GENOMIC DNA]</scope>
    <source>
        <strain evidence="5 6">DSM 25233</strain>
    </source>
</reference>
<proteinExistence type="inferred from homology"/>
<name>A0A4V3EQM5_9FLAO</name>
<dbReference type="PANTHER" id="PTHR21599">
    <property type="entry name" value="GLYCERATE KINASE"/>
    <property type="match status" value="1"/>
</dbReference>
<comment type="caution">
    <text evidence="5">The sequence shown here is derived from an EMBL/GenBank/DDBJ whole genome shotgun (WGS) entry which is preliminary data.</text>
</comment>
<protein>
    <submittedName>
        <fullName evidence="5">Glycerate kinase</fullName>
    </submittedName>
</protein>
<accession>A0A4V3EQM5</accession>
<dbReference type="Gene3D" id="3.40.50.10350">
    <property type="entry name" value="Glycerate kinase, domain 1"/>
    <property type="match status" value="1"/>
</dbReference>
<dbReference type="InterPro" id="IPR018193">
    <property type="entry name" value="Glyc_kinase_flavodox-like_fold"/>
</dbReference>
<dbReference type="GO" id="GO:0008887">
    <property type="term" value="F:glycerate kinase activity"/>
    <property type="evidence" value="ECO:0007669"/>
    <property type="project" value="UniProtKB-UniRule"/>
</dbReference>
<keyword evidence="3 4" id="KW-0418">Kinase</keyword>
<dbReference type="Pfam" id="PF02595">
    <property type="entry name" value="Gly_kinase"/>
    <property type="match status" value="1"/>
</dbReference>
<evidence type="ECO:0000256" key="2">
    <source>
        <dbReference type="ARBA" id="ARBA00022679"/>
    </source>
</evidence>
<dbReference type="Proteomes" id="UP000294749">
    <property type="component" value="Unassembled WGS sequence"/>
</dbReference>
<dbReference type="OrthoDB" id="9774290at2"/>
<dbReference type="GO" id="GO:0031388">
    <property type="term" value="P:organic acid phosphorylation"/>
    <property type="evidence" value="ECO:0007669"/>
    <property type="project" value="UniProtKB-UniRule"/>
</dbReference>
<keyword evidence="2 4" id="KW-0808">Transferase</keyword>